<dbReference type="Gene3D" id="3.40.630.30">
    <property type="match status" value="1"/>
</dbReference>
<evidence type="ECO:0000313" key="4">
    <source>
        <dbReference type="EMBL" id="QWW80348.1"/>
    </source>
</evidence>
<accession>A0ABX8JZD1</accession>
<sequence length="167" mass="18884">MDLQIKEATVEDIAVLSALGKTTYLSHFAYYWHSQQAMLAWLEEEYSVSTLTASLNDPDVRWLLAITDKPIGFAKYTRQPPPAEPGTLLNKLYFTQAATGHGFGQLLFTEVLTRAKASGSRYFCLEVLQGNERARRFYEAQGMRHLRDDVFSTPDQTSVLHVYGMAI</sequence>
<proteinExistence type="predicted"/>
<dbReference type="Pfam" id="PF00583">
    <property type="entry name" value="Acetyltransf_1"/>
    <property type="match status" value="1"/>
</dbReference>
<evidence type="ECO:0000256" key="1">
    <source>
        <dbReference type="ARBA" id="ARBA00022679"/>
    </source>
</evidence>
<dbReference type="SUPFAM" id="SSF55729">
    <property type="entry name" value="Acyl-CoA N-acyltransferases (Nat)"/>
    <property type="match status" value="1"/>
</dbReference>
<dbReference type="PANTHER" id="PTHR43877:SF2">
    <property type="entry name" value="AMINOALKYLPHOSPHONATE N-ACETYLTRANSFERASE-RELATED"/>
    <property type="match status" value="1"/>
</dbReference>
<evidence type="ECO:0000259" key="3">
    <source>
        <dbReference type="PROSITE" id="PS51186"/>
    </source>
</evidence>
<dbReference type="EMBL" id="CP076838">
    <property type="protein sequence ID" value="QWW80348.1"/>
    <property type="molecule type" value="Genomic_DNA"/>
</dbReference>
<feature type="domain" description="N-acetyltransferase" evidence="3">
    <location>
        <begin position="3"/>
        <end position="167"/>
    </location>
</feature>
<keyword evidence="2" id="KW-0012">Acyltransferase</keyword>
<name>A0ABX8JZD1_9ENTR</name>
<keyword evidence="1" id="KW-0808">Transferase</keyword>
<keyword evidence="5" id="KW-1185">Reference proteome</keyword>
<evidence type="ECO:0000256" key="2">
    <source>
        <dbReference type="ARBA" id="ARBA00023315"/>
    </source>
</evidence>
<organism evidence="4 5">
    <name type="scientific">Leclercia pneumoniae</name>
    <dbReference type="NCBI Taxonomy" id="2815358"/>
    <lineage>
        <taxon>Bacteria</taxon>
        <taxon>Pseudomonadati</taxon>
        <taxon>Pseudomonadota</taxon>
        <taxon>Gammaproteobacteria</taxon>
        <taxon>Enterobacterales</taxon>
        <taxon>Enterobacteriaceae</taxon>
        <taxon>Leclercia</taxon>
    </lineage>
</organism>
<dbReference type="Proteomes" id="UP000683497">
    <property type="component" value="Chromosome"/>
</dbReference>
<dbReference type="InterPro" id="IPR016181">
    <property type="entry name" value="Acyl_CoA_acyltransferase"/>
</dbReference>
<evidence type="ECO:0000313" key="5">
    <source>
        <dbReference type="Proteomes" id="UP000683497"/>
    </source>
</evidence>
<dbReference type="PROSITE" id="PS51186">
    <property type="entry name" value="GNAT"/>
    <property type="match status" value="1"/>
</dbReference>
<dbReference type="PANTHER" id="PTHR43877">
    <property type="entry name" value="AMINOALKYLPHOSPHONATE N-ACETYLTRANSFERASE-RELATED-RELATED"/>
    <property type="match status" value="1"/>
</dbReference>
<dbReference type="InterPro" id="IPR050832">
    <property type="entry name" value="Bact_Acetyltransf"/>
</dbReference>
<gene>
    <name evidence="4" type="ORF">KQ929_03565</name>
</gene>
<reference evidence="4 5" key="1">
    <citation type="submission" date="2021-06" db="EMBL/GenBank/DDBJ databases">
        <title>Leclercia pneumoniae sp. nov.</title>
        <authorList>
            <person name="Hoenemann M."/>
            <person name="Viehweger A."/>
            <person name="Dietze N."/>
        </authorList>
    </citation>
    <scope>NUCLEOTIDE SEQUENCE [LARGE SCALE GENOMIC DNA]</scope>
    <source>
        <strain evidence="5">49125</strain>
    </source>
</reference>
<dbReference type="InterPro" id="IPR000182">
    <property type="entry name" value="GNAT_dom"/>
</dbReference>
<protein>
    <submittedName>
        <fullName evidence="4">GNAT family N-acetyltransferase</fullName>
    </submittedName>
</protein>
<dbReference type="RefSeq" id="WP_207292354.1">
    <property type="nucleotide sequence ID" value="NZ_CP071383.1"/>
</dbReference>